<evidence type="ECO:0000256" key="2">
    <source>
        <dbReference type="ARBA" id="ARBA00022741"/>
    </source>
</evidence>
<name>A0A1Z2LBU2_9ACTN</name>
<evidence type="ECO:0000313" key="7">
    <source>
        <dbReference type="Proteomes" id="UP000195755"/>
    </source>
</evidence>
<organism evidence="6 7">
    <name type="scientific">Streptomyces albireticuli</name>
    <dbReference type="NCBI Taxonomy" id="1940"/>
    <lineage>
        <taxon>Bacteria</taxon>
        <taxon>Bacillati</taxon>
        <taxon>Actinomycetota</taxon>
        <taxon>Actinomycetes</taxon>
        <taxon>Kitasatosporales</taxon>
        <taxon>Streptomycetaceae</taxon>
        <taxon>Streptomyces</taxon>
    </lineage>
</organism>
<dbReference type="AlphaFoldDB" id="A0A1Z2LBU2"/>
<dbReference type="Pfam" id="PF02655">
    <property type="entry name" value="ATP-grasp_3"/>
    <property type="match status" value="1"/>
</dbReference>
<dbReference type="PANTHER" id="PTHR43055:SF1">
    <property type="entry name" value="FORMATE-DEPENDENT PHOSPHORIBOSYLGLYCINAMIDE FORMYLTRANSFERASE"/>
    <property type="match status" value="1"/>
</dbReference>
<dbReference type="Gene3D" id="3.30.470.20">
    <property type="entry name" value="ATP-grasp fold, B domain"/>
    <property type="match status" value="1"/>
</dbReference>
<keyword evidence="3 4" id="KW-0067">ATP-binding</keyword>
<reference evidence="6 7" key="1">
    <citation type="submission" date="2017-06" db="EMBL/GenBank/DDBJ databases">
        <title>Streptomyces albireticuli Genome sequencing and assembly.</title>
        <authorList>
            <person name="Wang Y."/>
            <person name="Du B."/>
            <person name="Ding Y."/>
            <person name="Liu H."/>
            <person name="Hou Q."/>
            <person name="Liu K."/>
            <person name="Yao L."/>
            <person name="Wang C."/>
        </authorList>
    </citation>
    <scope>NUCLEOTIDE SEQUENCE [LARGE SCALE GENOMIC DNA]</scope>
    <source>
        <strain evidence="6 7">MDJK11</strain>
    </source>
</reference>
<dbReference type="Proteomes" id="UP000195755">
    <property type="component" value="Chromosome"/>
</dbReference>
<dbReference type="PROSITE" id="PS50975">
    <property type="entry name" value="ATP_GRASP"/>
    <property type="match status" value="1"/>
</dbReference>
<accession>A0A1Z2LBU2</accession>
<feature type="domain" description="ATP-grasp" evidence="5">
    <location>
        <begin position="102"/>
        <end position="288"/>
    </location>
</feature>
<keyword evidence="1" id="KW-0436">Ligase</keyword>
<dbReference type="GO" id="GO:0016874">
    <property type="term" value="F:ligase activity"/>
    <property type="evidence" value="ECO:0007669"/>
    <property type="project" value="UniProtKB-KW"/>
</dbReference>
<dbReference type="GO" id="GO:0005524">
    <property type="term" value="F:ATP binding"/>
    <property type="evidence" value="ECO:0007669"/>
    <property type="project" value="UniProtKB-UniRule"/>
</dbReference>
<evidence type="ECO:0000256" key="3">
    <source>
        <dbReference type="ARBA" id="ARBA00022840"/>
    </source>
</evidence>
<dbReference type="KEGG" id="salj:SMD11_6179"/>
<dbReference type="GO" id="GO:0005829">
    <property type="term" value="C:cytosol"/>
    <property type="evidence" value="ECO:0007669"/>
    <property type="project" value="TreeGrafter"/>
</dbReference>
<dbReference type="SUPFAM" id="SSF56059">
    <property type="entry name" value="Glutathione synthetase ATP-binding domain-like"/>
    <property type="match status" value="1"/>
</dbReference>
<evidence type="ECO:0000256" key="4">
    <source>
        <dbReference type="PROSITE-ProRule" id="PRU00409"/>
    </source>
</evidence>
<dbReference type="InterPro" id="IPR003806">
    <property type="entry name" value="ATP-grasp_PylC-type"/>
</dbReference>
<evidence type="ECO:0000256" key="1">
    <source>
        <dbReference type="ARBA" id="ARBA00022598"/>
    </source>
</evidence>
<dbReference type="PANTHER" id="PTHR43055">
    <property type="entry name" value="FORMATE-DEPENDENT PHOSPHORIBOSYLGLYCINAMIDE FORMYLTRANSFERASE"/>
    <property type="match status" value="1"/>
</dbReference>
<dbReference type="GO" id="GO:0046872">
    <property type="term" value="F:metal ion binding"/>
    <property type="evidence" value="ECO:0007669"/>
    <property type="project" value="InterPro"/>
</dbReference>
<dbReference type="EMBL" id="CP021744">
    <property type="protein sequence ID" value="ARZ71755.1"/>
    <property type="molecule type" value="Genomic_DNA"/>
</dbReference>
<proteinExistence type="predicted"/>
<sequence length="392" mass="41060">MVAPLSRGGAEVTVLGCADPAPFLGPEVTCAELPSVLDGHELLRLLDACRADVALPNMGCHGQEQFLPVYAHAAPRVRGTGCRMPVHAAAFARLASDKAALHRLAGERGWPVPRGVVCEEAGASQAAAEELGFPVLVKEARSEFGSGRHYAEDGAGLGRAGAEVTYPVLVQEAVVGEEFAVEFLSGPSSTVAWPVASLGRLGSDCDPGRRVRVAPAALPVRARGELAATVADMTEAFGPWGPWQIDFAVTDDGRLKVIEVNGRLSGVSNMSWASTGCDPHEAYARAALGRTPRDPRADRVALELPVPNGAALPPAPHGTELLCFPGSPLNPGPCVRGFHRPVLKVPERLGDAARAWLRALPPGTLLNSAADEAAVQLDRGLRGLRQGNRTPS</sequence>
<protein>
    <recommendedName>
        <fullName evidence="5">ATP-grasp domain-containing protein</fullName>
    </recommendedName>
</protein>
<evidence type="ECO:0000313" key="6">
    <source>
        <dbReference type="EMBL" id="ARZ71755.1"/>
    </source>
</evidence>
<evidence type="ECO:0000259" key="5">
    <source>
        <dbReference type="PROSITE" id="PS50975"/>
    </source>
</evidence>
<dbReference type="InterPro" id="IPR011761">
    <property type="entry name" value="ATP-grasp"/>
</dbReference>
<keyword evidence="2 4" id="KW-0547">Nucleotide-binding</keyword>
<gene>
    <name evidence="6" type="ORF">SMD11_6179</name>
</gene>